<dbReference type="PANTHER" id="PTHR44757:SF2">
    <property type="entry name" value="BIOFILM ARCHITECTURE MAINTENANCE PROTEIN MBAA"/>
    <property type="match status" value="1"/>
</dbReference>
<dbReference type="SMART" id="SM00086">
    <property type="entry name" value="PAC"/>
    <property type="match status" value="3"/>
</dbReference>
<feature type="domain" description="PAS" evidence="1">
    <location>
        <begin position="244"/>
        <end position="314"/>
    </location>
</feature>
<evidence type="ECO:0000259" key="3">
    <source>
        <dbReference type="PROSITE" id="PS50883"/>
    </source>
</evidence>
<dbReference type="InterPro" id="IPR013767">
    <property type="entry name" value="PAS_fold"/>
</dbReference>
<dbReference type="Pfam" id="PF08447">
    <property type="entry name" value="PAS_3"/>
    <property type="match status" value="1"/>
</dbReference>
<dbReference type="InterPro" id="IPR001633">
    <property type="entry name" value="EAL_dom"/>
</dbReference>
<dbReference type="InterPro" id="IPR029787">
    <property type="entry name" value="Nucleotide_cyclase"/>
</dbReference>
<feature type="domain" description="PAC" evidence="2">
    <location>
        <begin position="191"/>
        <end position="243"/>
    </location>
</feature>
<feature type="domain" description="GGDEF" evidence="4">
    <location>
        <begin position="397"/>
        <end position="529"/>
    </location>
</feature>
<dbReference type="InterPro" id="IPR052155">
    <property type="entry name" value="Biofilm_reg_signaling"/>
</dbReference>
<dbReference type="SMART" id="SM00267">
    <property type="entry name" value="GGDEF"/>
    <property type="match status" value="1"/>
</dbReference>
<proteinExistence type="predicted"/>
<dbReference type="Gene3D" id="3.30.70.270">
    <property type="match status" value="1"/>
</dbReference>
<dbReference type="Pfam" id="PF00989">
    <property type="entry name" value="PAS"/>
    <property type="match status" value="1"/>
</dbReference>
<feature type="domain" description="PAS" evidence="1">
    <location>
        <begin position="119"/>
        <end position="164"/>
    </location>
</feature>
<dbReference type="Pfam" id="PF00990">
    <property type="entry name" value="GGDEF"/>
    <property type="match status" value="1"/>
</dbReference>
<feature type="domain" description="PAC" evidence="2">
    <location>
        <begin position="317"/>
        <end position="369"/>
    </location>
</feature>
<dbReference type="PROSITE" id="PS50113">
    <property type="entry name" value="PAC"/>
    <property type="match status" value="2"/>
</dbReference>
<dbReference type="Pfam" id="PF00563">
    <property type="entry name" value="EAL"/>
    <property type="match status" value="1"/>
</dbReference>
<sequence>MRMEPYHYLFWHYTDGVVMYDQQQRLLQANDTALELIGCTLHELKQANWGDLFPVSHMQEAGDNIQRAAAGVTCEYESCFISRLGQHRPMWIRHIPMKRRGRVVSILTILRDLTSHNEALQKVNAFFLNSADAMKILDLEGRIIQVNPAFEQLYGWEQEELYGQFHLHMPETAASMVTRVLQQVAAGETIRTGKVLTQKKDGTLIPVNMTLSPIRDAGGHVVMMSVVSQDLSHQHEIERELNQAKKQYSILAQSTSDVFFVLDHNRKVVFMSPAFEKYFGIATLEQADEKLRLCIHPEDLPRLHHTRDQMYRTRKTVYVECRWLTEQERWVWLEVKGTPVLREDGTMQHIIWSTRNIQERKDHERQLNRLAYFDKVTGAPNREAVELYLQGLVRLREPFVFVHWDVDHFKWTNEQFSHETGDLVLCELVRRMQQGIRTTDYLARTGGDEFLLVLPNTAAAEAEALLQPLLEGLSQPISIGEHSVTVTISGGLVSCPEHGTDMETLWKCSERALAYAKERGRNQISQYGAAHEREAMLETHLPYAAKRGELFLVYQPKVDLTSDTVMGVEALIRWKHPLLGVIPPNEFIPLAEKRGLICEITQWVIETAAKQGKLWQDFGLSGFKISVNLSPYSLKHAQIVEQVPALLQQAHFPPQDFILEVTETGLIENVEKGRAVLNGLRAKGIQIAMDDFGVGFSSLSYLRNLPISILKVDRSFTARIDQDEKDAMIVQTIVQLAKSMQFHIVVEGVETAEQVQVLRQMGSLIAQGYFFSKPLASGEITDWLLERKKPA</sequence>
<name>A0AA42BRS8_9BACI</name>
<dbReference type="InterPro" id="IPR001610">
    <property type="entry name" value="PAC"/>
</dbReference>
<dbReference type="InterPro" id="IPR035965">
    <property type="entry name" value="PAS-like_dom_sf"/>
</dbReference>
<evidence type="ECO:0000259" key="2">
    <source>
        <dbReference type="PROSITE" id="PS50113"/>
    </source>
</evidence>
<dbReference type="Gene3D" id="3.20.20.450">
    <property type="entry name" value="EAL domain"/>
    <property type="match status" value="1"/>
</dbReference>
<dbReference type="NCBIfam" id="TIGR00254">
    <property type="entry name" value="GGDEF"/>
    <property type="match status" value="1"/>
</dbReference>
<dbReference type="InterPro" id="IPR000160">
    <property type="entry name" value="GGDEF_dom"/>
</dbReference>
<keyword evidence="6" id="KW-1185">Reference proteome</keyword>
<dbReference type="InterPro" id="IPR000700">
    <property type="entry name" value="PAS-assoc_C"/>
</dbReference>
<dbReference type="SUPFAM" id="SSF55073">
    <property type="entry name" value="Nucleotide cyclase"/>
    <property type="match status" value="1"/>
</dbReference>
<dbReference type="InterPro" id="IPR035919">
    <property type="entry name" value="EAL_sf"/>
</dbReference>
<dbReference type="SUPFAM" id="SSF55785">
    <property type="entry name" value="PYP-like sensor domain (PAS domain)"/>
    <property type="match status" value="3"/>
</dbReference>
<dbReference type="RefSeq" id="WP_254761220.1">
    <property type="nucleotide sequence ID" value="NZ_JANCLT010000023.1"/>
</dbReference>
<dbReference type="InterPro" id="IPR000014">
    <property type="entry name" value="PAS"/>
</dbReference>
<dbReference type="AlphaFoldDB" id="A0AA42BRS8"/>
<dbReference type="PANTHER" id="PTHR44757">
    <property type="entry name" value="DIGUANYLATE CYCLASE DGCP"/>
    <property type="match status" value="1"/>
</dbReference>
<organism evidence="5 6">
    <name type="scientific">Ectobacillus ponti</name>
    <dbReference type="NCBI Taxonomy" id="2961894"/>
    <lineage>
        <taxon>Bacteria</taxon>
        <taxon>Bacillati</taxon>
        <taxon>Bacillota</taxon>
        <taxon>Bacilli</taxon>
        <taxon>Bacillales</taxon>
        <taxon>Bacillaceae</taxon>
        <taxon>Ectobacillus</taxon>
    </lineage>
</organism>
<evidence type="ECO:0000259" key="4">
    <source>
        <dbReference type="PROSITE" id="PS50887"/>
    </source>
</evidence>
<evidence type="ECO:0000259" key="1">
    <source>
        <dbReference type="PROSITE" id="PS50112"/>
    </source>
</evidence>
<dbReference type="InterPro" id="IPR013655">
    <property type="entry name" value="PAS_fold_3"/>
</dbReference>
<dbReference type="PROSITE" id="PS50112">
    <property type="entry name" value="PAS"/>
    <property type="match status" value="2"/>
</dbReference>
<evidence type="ECO:0000313" key="6">
    <source>
        <dbReference type="Proteomes" id="UP001156102"/>
    </source>
</evidence>
<dbReference type="SMART" id="SM00052">
    <property type="entry name" value="EAL"/>
    <property type="match status" value="1"/>
</dbReference>
<dbReference type="CDD" id="cd01948">
    <property type="entry name" value="EAL"/>
    <property type="match status" value="1"/>
</dbReference>
<feature type="domain" description="EAL" evidence="3">
    <location>
        <begin position="534"/>
        <end position="788"/>
    </location>
</feature>
<dbReference type="GO" id="GO:0006355">
    <property type="term" value="P:regulation of DNA-templated transcription"/>
    <property type="evidence" value="ECO:0007669"/>
    <property type="project" value="InterPro"/>
</dbReference>
<dbReference type="NCBIfam" id="TIGR00229">
    <property type="entry name" value="sensory_box"/>
    <property type="match status" value="3"/>
</dbReference>
<accession>A0AA42BRS8</accession>
<dbReference type="SMART" id="SM00091">
    <property type="entry name" value="PAS"/>
    <property type="match status" value="3"/>
</dbReference>
<dbReference type="PROSITE" id="PS50887">
    <property type="entry name" value="GGDEF"/>
    <property type="match status" value="1"/>
</dbReference>
<gene>
    <name evidence="5" type="ORF">NK662_22500</name>
</gene>
<dbReference type="SUPFAM" id="SSF141868">
    <property type="entry name" value="EAL domain-like"/>
    <property type="match status" value="1"/>
</dbReference>
<protein>
    <submittedName>
        <fullName evidence="5">EAL domain-containing protein</fullName>
    </submittedName>
</protein>
<dbReference type="InterPro" id="IPR043128">
    <property type="entry name" value="Rev_trsase/Diguanyl_cyclase"/>
</dbReference>
<dbReference type="Gene3D" id="3.30.450.20">
    <property type="entry name" value="PAS domain"/>
    <property type="match status" value="3"/>
</dbReference>
<reference evidence="5" key="1">
    <citation type="submission" date="2022-07" db="EMBL/GenBank/DDBJ databases">
        <authorList>
            <person name="Li W.-J."/>
            <person name="Deng Q.-Q."/>
        </authorList>
    </citation>
    <scope>NUCLEOTIDE SEQUENCE</scope>
    <source>
        <strain evidence="5">SYSU M60031</strain>
    </source>
</reference>
<comment type="caution">
    <text evidence="5">The sequence shown here is derived from an EMBL/GenBank/DDBJ whole genome shotgun (WGS) entry which is preliminary data.</text>
</comment>
<dbReference type="CDD" id="cd01949">
    <property type="entry name" value="GGDEF"/>
    <property type="match status" value="1"/>
</dbReference>
<dbReference type="InterPro" id="IPR013656">
    <property type="entry name" value="PAS_4"/>
</dbReference>
<dbReference type="EMBL" id="JANCLT010000023">
    <property type="protein sequence ID" value="MCP8971292.1"/>
    <property type="molecule type" value="Genomic_DNA"/>
</dbReference>
<evidence type="ECO:0000313" key="5">
    <source>
        <dbReference type="EMBL" id="MCP8971292.1"/>
    </source>
</evidence>
<dbReference type="Pfam" id="PF08448">
    <property type="entry name" value="PAS_4"/>
    <property type="match status" value="1"/>
</dbReference>
<dbReference type="Proteomes" id="UP001156102">
    <property type="component" value="Unassembled WGS sequence"/>
</dbReference>
<dbReference type="CDD" id="cd00130">
    <property type="entry name" value="PAS"/>
    <property type="match status" value="3"/>
</dbReference>
<dbReference type="PROSITE" id="PS50883">
    <property type="entry name" value="EAL"/>
    <property type="match status" value="1"/>
</dbReference>